<dbReference type="Gene3D" id="3.30.450.40">
    <property type="match status" value="1"/>
</dbReference>
<reference evidence="6" key="1">
    <citation type="submission" date="2016-10" db="EMBL/GenBank/DDBJ databases">
        <authorList>
            <person name="Varghese N."/>
            <person name="Submissions S."/>
        </authorList>
    </citation>
    <scope>NUCLEOTIDE SEQUENCE [LARGE SCALE GENOMIC DNA]</scope>
    <source>
        <strain evidence="6">DSM 217</strain>
    </source>
</reference>
<dbReference type="InterPro" id="IPR052155">
    <property type="entry name" value="Biofilm_reg_signaling"/>
</dbReference>
<accession>A0A1H2RX58</accession>
<dbReference type="InterPro" id="IPR000014">
    <property type="entry name" value="PAS"/>
</dbReference>
<dbReference type="PROSITE" id="PS50883">
    <property type="entry name" value="EAL"/>
    <property type="match status" value="1"/>
</dbReference>
<gene>
    <name evidence="5" type="ORF">SAMN05421783_102210</name>
</gene>
<protein>
    <submittedName>
        <fullName evidence="5">Diguanylate cyclase (GGDEF) domain-containing protein</fullName>
    </submittedName>
</protein>
<dbReference type="AlphaFoldDB" id="A0A1H2RX58"/>
<feature type="domain" description="PAC" evidence="2">
    <location>
        <begin position="412"/>
        <end position="464"/>
    </location>
</feature>
<evidence type="ECO:0000313" key="5">
    <source>
        <dbReference type="EMBL" id="SDW24061.1"/>
    </source>
</evidence>
<dbReference type="InterPro" id="IPR000160">
    <property type="entry name" value="GGDEF_dom"/>
</dbReference>
<dbReference type="InterPro" id="IPR035965">
    <property type="entry name" value="PAS-like_dom_sf"/>
</dbReference>
<name>A0A1H2RX58_THIRO</name>
<dbReference type="InterPro" id="IPR043128">
    <property type="entry name" value="Rev_trsase/Diguanyl_cyclase"/>
</dbReference>
<dbReference type="Gene3D" id="2.10.70.100">
    <property type="match status" value="1"/>
</dbReference>
<dbReference type="Pfam" id="PF00990">
    <property type="entry name" value="GGDEF"/>
    <property type="match status" value="1"/>
</dbReference>
<dbReference type="SMART" id="SM00052">
    <property type="entry name" value="EAL"/>
    <property type="match status" value="1"/>
</dbReference>
<dbReference type="CDD" id="cd00130">
    <property type="entry name" value="PAS"/>
    <property type="match status" value="1"/>
</dbReference>
<dbReference type="PANTHER" id="PTHR44757:SF2">
    <property type="entry name" value="BIOFILM ARCHITECTURE MAINTENANCE PROTEIN MBAA"/>
    <property type="match status" value="1"/>
</dbReference>
<feature type="domain" description="EAL" evidence="3">
    <location>
        <begin position="645"/>
        <end position="900"/>
    </location>
</feature>
<dbReference type="CDD" id="cd01949">
    <property type="entry name" value="GGDEF"/>
    <property type="match status" value="1"/>
</dbReference>
<keyword evidence="6" id="KW-1185">Reference proteome</keyword>
<dbReference type="PROSITE" id="PS50113">
    <property type="entry name" value="PAC"/>
    <property type="match status" value="1"/>
</dbReference>
<dbReference type="PANTHER" id="PTHR44757">
    <property type="entry name" value="DIGUANYLATE CYCLASE DGCP"/>
    <property type="match status" value="1"/>
</dbReference>
<dbReference type="NCBIfam" id="TIGR00254">
    <property type="entry name" value="GGDEF"/>
    <property type="match status" value="1"/>
</dbReference>
<dbReference type="Proteomes" id="UP000198816">
    <property type="component" value="Unassembled WGS sequence"/>
</dbReference>
<evidence type="ECO:0000256" key="1">
    <source>
        <dbReference type="ARBA" id="ARBA00001946"/>
    </source>
</evidence>
<dbReference type="FunFam" id="3.30.70.270:FF:000001">
    <property type="entry name" value="Diguanylate cyclase domain protein"/>
    <property type="match status" value="1"/>
</dbReference>
<dbReference type="Pfam" id="PF13185">
    <property type="entry name" value="GAF_2"/>
    <property type="match status" value="1"/>
</dbReference>
<dbReference type="RefSeq" id="WP_175534481.1">
    <property type="nucleotide sequence ID" value="NZ_FNNZ01000002.1"/>
</dbReference>
<dbReference type="SMART" id="SM00267">
    <property type="entry name" value="GGDEF"/>
    <property type="match status" value="1"/>
</dbReference>
<evidence type="ECO:0000259" key="3">
    <source>
        <dbReference type="PROSITE" id="PS50883"/>
    </source>
</evidence>
<feature type="domain" description="GGDEF" evidence="4">
    <location>
        <begin position="496"/>
        <end position="636"/>
    </location>
</feature>
<evidence type="ECO:0000259" key="4">
    <source>
        <dbReference type="PROSITE" id="PS50887"/>
    </source>
</evidence>
<dbReference type="InterPro" id="IPR029016">
    <property type="entry name" value="GAF-like_dom_sf"/>
</dbReference>
<dbReference type="Pfam" id="PF08447">
    <property type="entry name" value="PAS_3"/>
    <property type="match status" value="1"/>
</dbReference>
<evidence type="ECO:0000313" key="6">
    <source>
        <dbReference type="Proteomes" id="UP000198816"/>
    </source>
</evidence>
<dbReference type="SMART" id="SM00065">
    <property type="entry name" value="GAF"/>
    <property type="match status" value="1"/>
</dbReference>
<dbReference type="GO" id="GO:0003824">
    <property type="term" value="F:catalytic activity"/>
    <property type="evidence" value="ECO:0007669"/>
    <property type="project" value="UniProtKB-ARBA"/>
</dbReference>
<dbReference type="InterPro" id="IPR035919">
    <property type="entry name" value="EAL_sf"/>
</dbReference>
<sequence length="901" mass="99228">MSNQPHEGTAEDAFKELFGELCDGSIALAAGVFDNAGNGVYLNRGMRLMLEGIDDGTSWGHAFVNPTFAALRELTHEGAVFSGVLTLGDGLRIHRSIAARVWRRDDRLLVAGEMDVLELDRLNQVLISANREINTLQRELFKQNRLLQGNVSELDRQKRLQRGFAEIHRAMLHQADEALLLGELCEVAVHYAELVLAWVGFPDGQGGIAPFAAAGRIEYLEGVKISLDDRVVEGQGPTPAAYRTGLSQVVNDFHASRSTAPWHERARQHGFAASAAFPLCTARGVIGVLNVYADRVDFFGPDEIRLLDRLATDLAFAIEASRQAKALQESEARLSASEERLKLAVDAAGIGVWDFAVASRRLLWDGRMSRLHGCAAEPKTTDPATWAELIHPQDRSTFERALARVTRGLGPLLCDLRVRRPDGDERQLRAHGRLFRGDEEASARVIGICYDVTDQIRADARIQALAFYDPLTRLANRRLLMERIGQAQARSHRSGEHGALILLDIDHFKRLNDTLGHDLGDALLIQVADRLTAALRETDTAARLGGDELVVLCEALDVKPESAAHEAAMIGEKIGALIREPYRLNPGDHAYSCTASIGITLFHGHETTGSELLKQADIAMYQAKRAGRETLRLFQPAMQQAIDETARREVALRRAVAHGDLQLVYQPQVNRDGLWVGCEALLRWSLLDGTVLSPAQFLPEAETTDLMPKIGDWVVRTACREIASLPKRARAARELVLGINISARQLADPRLIERILAIIQPMRFPPARLRFEISEASLFGDFERNAAILGRLDAAGIEIELDDFGSGYSSLVHLRQLPLAGVKIDQLLIAAVDTDADAAMIVRAAIGVADALSLPVIAEGVERETQRDLLLKMGCSRFQGFLFGRPMPLDTFRRAFETACT</sequence>
<dbReference type="SUPFAM" id="SSF141868">
    <property type="entry name" value="EAL domain-like"/>
    <property type="match status" value="1"/>
</dbReference>
<dbReference type="PROSITE" id="PS50887">
    <property type="entry name" value="GGDEF"/>
    <property type="match status" value="1"/>
</dbReference>
<evidence type="ECO:0000259" key="2">
    <source>
        <dbReference type="PROSITE" id="PS50113"/>
    </source>
</evidence>
<dbReference type="InterPro" id="IPR003018">
    <property type="entry name" value="GAF"/>
</dbReference>
<comment type="cofactor">
    <cofactor evidence="1">
        <name>Mg(2+)</name>
        <dbReference type="ChEBI" id="CHEBI:18420"/>
    </cofactor>
</comment>
<dbReference type="Gene3D" id="3.30.450.20">
    <property type="entry name" value="PAS domain"/>
    <property type="match status" value="1"/>
</dbReference>
<proteinExistence type="predicted"/>
<dbReference type="InterPro" id="IPR013655">
    <property type="entry name" value="PAS_fold_3"/>
</dbReference>
<dbReference type="InterPro" id="IPR000700">
    <property type="entry name" value="PAS-assoc_C"/>
</dbReference>
<dbReference type="InterPro" id="IPR001633">
    <property type="entry name" value="EAL_dom"/>
</dbReference>
<organism evidence="5 6">
    <name type="scientific">Thiocapsa roseopersicina</name>
    <dbReference type="NCBI Taxonomy" id="1058"/>
    <lineage>
        <taxon>Bacteria</taxon>
        <taxon>Pseudomonadati</taxon>
        <taxon>Pseudomonadota</taxon>
        <taxon>Gammaproteobacteria</taxon>
        <taxon>Chromatiales</taxon>
        <taxon>Chromatiaceae</taxon>
        <taxon>Thiocapsa</taxon>
    </lineage>
</organism>
<dbReference type="Pfam" id="PF00563">
    <property type="entry name" value="EAL"/>
    <property type="match status" value="1"/>
</dbReference>
<dbReference type="InterPro" id="IPR001610">
    <property type="entry name" value="PAC"/>
</dbReference>
<dbReference type="EMBL" id="FNNZ01000002">
    <property type="protein sequence ID" value="SDW24061.1"/>
    <property type="molecule type" value="Genomic_DNA"/>
</dbReference>
<dbReference type="InterPro" id="IPR029787">
    <property type="entry name" value="Nucleotide_cyclase"/>
</dbReference>
<dbReference type="Gene3D" id="3.30.70.270">
    <property type="match status" value="1"/>
</dbReference>
<dbReference type="SUPFAM" id="SSF55781">
    <property type="entry name" value="GAF domain-like"/>
    <property type="match status" value="1"/>
</dbReference>
<dbReference type="Gene3D" id="3.20.20.450">
    <property type="entry name" value="EAL domain"/>
    <property type="match status" value="1"/>
</dbReference>
<dbReference type="SUPFAM" id="SSF55785">
    <property type="entry name" value="PYP-like sensor domain (PAS domain)"/>
    <property type="match status" value="1"/>
</dbReference>
<dbReference type="SMART" id="SM00086">
    <property type="entry name" value="PAC"/>
    <property type="match status" value="1"/>
</dbReference>
<dbReference type="SUPFAM" id="SSF55073">
    <property type="entry name" value="Nucleotide cyclase"/>
    <property type="match status" value="1"/>
</dbReference>
<dbReference type="STRING" id="1058.SAMN05421783_102210"/>
<dbReference type="CDD" id="cd01948">
    <property type="entry name" value="EAL"/>
    <property type="match status" value="1"/>
</dbReference>